<evidence type="ECO:0000256" key="1">
    <source>
        <dbReference type="SAM" id="Coils"/>
    </source>
</evidence>
<sequence>MAEGKKIFEGETKQKAIDKGLNALGVSLSDVEIIVVQEGTSSFMGLFNKPFKVELKLLFQKDSPAVETAGVPEPETVEKNVAPEKPRAESEQTKEPPVDAFYRLSLIEECLYIVVTGPQGAGRHIKPDRIIEELKKAGLKQYESDAIKQAVMPAYHGTPIKICTPASIPGNFKLMRDCEVKIVIDKTRMTASAVCEPPFNGGEELSVARIQTALSNSNIKVAPDYAAINNLISSKKYGDPVVVACGKQPMAGEDGYIKWYFETESKKIEIEIDDKGNVDYHKILKINTVNAGETIGEKIESVPGVDGYNVFNEPITAKIPRVAKMVKGKNVDITADGVFFQAIISGQLIIKNEIPSVVPLFEVKGDVDYSTGNIEFNGSVIVHGTVLDGFIVKSEGNIEIKKTVNAAVLEAKGNVILAGGFIGKDSGSIKAGGKIGAKFIQGGVIYSDDEIIVENNIMHSNVTSGKQVVVKGKKAAIVGGRIFASEYVEAQTIGAPAGTRTQIDVGVEILKEQEIIRIDAEVNQTTEYIQKIVISIDTLNNLKFKNPQKFSAAQEQILQKSIATKETLNAKLAELNEQKTMLCNEIVSSQKGKVVALNAFYPGVFITIRKHFKYDIKDTIKCSAIGISDGDIRILPI</sequence>
<gene>
    <name evidence="4" type="ORF">A2008_08565</name>
</gene>
<evidence type="ECO:0000259" key="3">
    <source>
        <dbReference type="SMART" id="SM01245"/>
    </source>
</evidence>
<dbReference type="InterPro" id="IPR046865">
    <property type="entry name" value="FapA_b_solenoid"/>
</dbReference>
<dbReference type="InterPro" id="IPR032782">
    <property type="entry name" value="KhpB_N"/>
</dbReference>
<keyword evidence="1" id="KW-0175">Coiled coil</keyword>
<feature type="domain" description="RNA-binding protein KhpB N-terminal" evidence="3">
    <location>
        <begin position="7"/>
        <end position="58"/>
    </location>
</feature>
<dbReference type="PANTHER" id="PTHR38032:SF1">
    <property type="entry name" value="RNA-BINDING PROTEIN KHPB N-TERMINAL DOMAIN-CONTAINING PROTEIN"/>
    <property type="match status" value="1"/>
</dbReference>
<feature type="region of interest" description="Disordered" evidence="2">
    <location>
        <begin position="68"/>
        <end position="94"/>
    </location>
</feature>
<dbReference type="Proteomes" id="UP000178735">
    <property type="component" value="Unassembled WGS sequence"/>
</dbReference>
<feature type="coiled-coil region" evidence="1">
    <location>
        <begin position="558"/>
        <end position="585"/>
    </location>
</feature>
<comment type="caution">
    <text evidence="4">The sequence shown here is derived from an EMBL/GenBank/DDBJ whole genome shotgun (WGS) entry which is preliminary data.</text>
</comment>
<protein>
    <recommendedName>
        <fullName evidence="3">RNA-binding protein KhpB N-terminal domain-containing protein</fullName>
    </recommendedName>
</protein>
<evidence type="ECO:0000256" key="2">
    <source>
        <dbReference type="SAM" id="MobiDB-lite"/>
    </source>
</evidence>
<organism evidence="4 5">
    <name type="scientific">Candidatus Wallbacteria bacterium GWC2_49_35</name>
    <dbReference type="NCBI Taxonomy" id="1817813"/>
    <lineage>
        <taxon>Bacteria</taxon>
        <taxon>Candidatus Walliibacteriota</taxon>
    </lineage>
</organism>
<dbReference type="InterPro" id="IPR046866">
    <property type="entry name" value="FapA_N"/>
</dbReference>
<dbReference type="InterPro" id="IPR038247">
    <property type="entry name" value="Jag_N_dom_sf"/>
</dbReference>
<dbReference type="Pfam" id="PF03961">
    <property type="entry name" value="FapA"/>
    <property type="match status" value="1"/>
</dbReference>
<dbReference type="Gene3D" id="3.30.30.80">
    <property type="entry name" value="probable RNA-binding protein from clostridium symbiosum atcc 14940"/>
    <property type="match status" value="1"/>
</dbReference>
<evidence type="ECO:0000313" key="4">
    <source>
        <dbReference type="EMBL" id="OGM03821.1"/>
    </source>
</evidence>
<dbReference type="AlphaFoldDB" id="A0A1F7WLV5"/>
<dbReference type="SMART" id="SM01245">
    <property type="entry name" value="Jag_N"/>
    <property type="match status" value="1"/>
</dbReference>
<proteinExistence type="predicted"/>
<evidence type="ECO:0000313" key="5">
    <source>
        <dbReference type="Proteomes" id="UP000178735"/>
    </source>
</evidence>
<name>A0A1F7WLV5_9BACT</name>
<accession>A0A1F7WLV5</accession>
<reference evidence="4 5" key="1">
    <citation type="journal article" date="2016" name="Nat. Commun.">
        <title>Thousands of microbial genomes shed light on interconnected biogeochemical processes in an aquifer system.</title>
        <authorList>
            <person name="Anantharaman K."/>
            <person name="Brown C.T."/>
            <person name="Hug L.A."/>
            <person name="Sharon I."/>
            <person name="Castelle C.J."/>
            <person name="Probst A.J."/>
            <person name="Thomas B.C."/>
            <person name="Singh A."/>
            <person name="Wilkins M.J."/>
            <person name="Karaoz U."/>
            <person name="Brodie E.L."/>
            <person name="Williams K.H."/>
            <person name="Hubbard S.S."/>
            <person name="Banfield J.F."/>
        </authorList>
    </citation>
    <scope>NUCLEOTIDE SEQUENCE [LARGE SCALE GENOMIC DNA]</scope>
</reference>
<dbReference type="STRING" id="1817813.A2008_08565"/>
<dbReference type="EMBL" id="MGFH01000156">
    <property type="protein sequence ID" value="OGM03821.1"/>
    <property type="molecule type" value="Genomic_DNA"/>
</dbReference>
<dbReference type="Pfam" id="PF20250">
    <property type="entry name" value="FapA_N"/>
    <property type="match status" value="1"/>
</dbReference>
<dbReference type="InterPro" id="IPR005646">
    <property type="entry name" value="FapA"/>
</dbReference>
<dbReference type="Pfam" id="PF14804">
    <property type="entry name" value="Jag_N"/>
    <property type="match status" value="1"/>
</dbReference>
<feature type="compositionally biased region" description="Basic and acidic residues" evidence="2">
    <location>
        <begin position="76"/>
        <end position="94"/>
    </location>
</feature>
<dbReference type="PANTHER" id="PTHR38032">
    <property type="entry name" value="POLYMERASE-RELATED"/>
    <property type="match status" value="1"/>
</dbReference>